<organism evidence="11 12">
    <name type="scientific">Oryzias melastigma</name>
    <name type="common">Marine medaka</name>
    <dbReference type="NCBI Taxonomy" id="30732"/>
    <lineage>
        <taxon>Eukaryota</taxon>
        <taxon>Metazoa</taxon>
        <taxon>Chordata</taxon>
        <taxon>Craniata</taxon>
        <taxon>Vertebrata</taxon>
        <taxon>Euteleostomi</taxon>
        <taxon>Actinopterygii</taxon>
        <taxon>Neopterygii</taxon>
        <taxon>Teleostei</taxon>
        <taxon>Neoteleostei</taxon>
        <taxon>Acanthomorphata</taxon>
        <taxon>Ovalentaria</taxon>
        <taxon>Atherinomorphae</taxon>
        <taxon>Beloniformes</taxon>
        <taxon>Adrianichthyidae</taxon>
        <taxon>Oryziinae</taxon>
        <taxon>Oryzias</taxon>
    </lineage>
</organism>
<keyword evidence="3" id="KW-0677">Repeat</keyword>
<dbReference type="InterPro" id="IPR050174">
    <property type="entry name" value="Protocadherin/Cadherin-CA"/>
</dbReference>
<dbReference type="PROSITE" id="PS50268">
    <property type="entry name" value="CADHERIN_2"/>
    <property type="match status" value="2"/>
</dbReference>
<dbReference type="SUPFAM" id="SSF49313">
    <property type="entry name" value="Cadherin-like"/>
    <property type="match status" value="3"/>
</dbReference>
<comment type="subcellular location">
    <subcellularLocation>
        <location evidence="1">Membrane</location>
        <topology evidence="1">Single-pass membrane protein</topology>
    </subcellularLocation>
</comment>
<evidence type="ECO:0000256" key="4">
    <source>
        <dbReference type="ARBA" id="ARBA00022837"/>
    </source>
</evidence>
<dbReference type="PRINTS" id="PR00205">
    <property type="entry name" value="CADHERIN"/>
</dbReference>
<proteinExistence type="predicted"/>
<reference evidence="11" key="1">
    <citation type="submission" date="2025-08" db="UniProtKB">
        <authorList>
            <consortium name="Ensembl"/>
        </authorList>
    </citation>
    <scope>IDENTIFICATION</scope>
</reference>
<evidence type="ECO:0000256" key="1">
    <source>
        <dbReference type="ARBA" id="ARBA00004167"/>
    </source>
</evidence>
<dbReference type="OMA" id="VAQCKVV"/>
<evidence type="ECO:0000256" key="5">
    <source>
        <dbReference type="ARBA" id="ARBA00022889"/>
    </source>
</evidence>
<evidence type="ECO:0000256" key="2">
    <source>
        <dbReference type="ARBA" id="ARBA00022692"/>
    </source>
</evidence>
<keyword evidence="8" id="KW-0325">Glycoprotein</keyword>
<dbReference type="AlphaFoldDB" id="A0A3B3DLV1"/>
<dbReference type="GO" id="GO:0007156">
    <property type="term" value="P:homophilic cell adhesion via plasma membrane adhesion molecules"/>
    <property type="evidence" value="ECO:0007669"/>
    <property type="project" value="InterPro"/>
</dbReference>
<sequence length="222" mass="24286">MILQKPLDREKEQAISLVLTAFDGGDPQMSGTMRILITVLDSNDNAPVFTQSTYTATVSENSPKGTLVTKVTASDADDGTNGRIKYTITNSLDEAHTFFLINEDNGEIRLSGKIDYETARSYHVNIRASDDGGLTDSCKVIVEVIDLNDNRPTIDIMSKSSIIPEHSKVNTVVAMMNVQDPDSNENGKVKCAISDESPLRITSTSNNFYTLVTDSELDRETA</sequence>
<protein>
    <recommendedName>
        <fullName evidence="10">Cadherin domain-containing protein</fullName>
    </recommendedName>
</protein>
<name>A0A3B3DLV1_ORYME</name>
<dbReference type="Pfam" id="PF00028">
    <property type="entry name" value="Cadherin"/>
    <property type="match status" value="1"/>
</dbReference>
<keyword evidence="5" id="KW-0130">Cell adhesion</keyword>
<dbReference type="FunFam" id="2.60.40.60:FF:000002">
    <property type="entry name" value="Protocadherin alpha 2"/>
    <property type="match status" value="1"/>
</dbReference>
<dbReference type="InterPro" id="IPR015919">
    <property type="entry name" value="Cadherin-like_sf"/>
</dbReference>
<keyword evidence="4 9" id="KW-0106">Calcium</keyword>
<reference evidence="11" key="2">
    <citation type="submission" date="2025-09" db="UniProtKB">
        <authorList>
            <consortium name="Ensembl"/>
        </authorList>
    </citation>
    <scope>IDENTIFICATION</scope>
</reference>
<dbReference type="GO" id="GO:0005509">
    <property type="term" value="F:calcium ion binding"/>
    <property type="evidence" value="ECO:0007669"/>
    <property type="project" value="UniProtKB-UniRule"/>
</dbReference>
<dbReference type="InterPro" id="IPR002126">
    <property type="entry name" value="Cadherin-like_dom"/>
</dbReference>
<dbReference type="Proteomes" id="UP000261560">
    <property type="component" value="Unplaced"/>
</dbReference>
<dbReference type="GO" id="GO:0009653">
    <property type="term" value="P:anatomical structure morphogenesis"/>
    <property type="evidence" value="ECO:0007669"/>
    <property type="project" value="UniProtKB-ARBA"/>
</dbReference>
<evidence type="ECO:0000256" key="8">
    <source>
        <dbReference type="ARBA" id="ARBA00023180"/>
    </source>
</evidence>
<accession>A0A3B3DLV1</accession>
<dbReference type="Gene3D" id="2.60.40.60">
    <property type="entry name" value="Cadherins"/>
    <property type="match status" value="3"/>
</dbReference>
<evidence type="ECO:0000256" key="7">
    <source>
        <dbReference type="ARBA" id="ARBA00023136"/>
    </source>
</evidence>
<dbReference type="PANTHER" id="PTHR24028">
    <property type="entry name" value="CADHERIN-87A"/>
    <property type="match status" value="1"/>
</dbReference>
<dbReference type="CDD" id="cd11304">
    <property type="entry name" value="Cadherin_repeat"/>
    <property type="match status" value="3"/>
</dbReference>
<evidence type="ECO:0000256" key="6">
    <source>
        <dbReference type="ARBA" id="ARBA00022989"/>
    </source>
</evidence>
<dbReference type="PaxDb" id="30732-ENSOMEP00000030454"/>
<keyword evidence="2" id="KW-0812">Transmembrane</keyword>
<dbReference type="Ensembl" id="ENSOMET00000020830.1">
    <property type="protein sequence ID" value="ENSOMEP00000030454.1"/>
    <property type="gene ID" value="ENSOMEG00000014697.1"/>
</dbReference>
<dbReference type="InterPro" id="IPR020894">
    <property type="entry name" value="Cadherin_CS"/>
</dbReference>
<evidence type="ECO:0000313" key="12">
    <source>
        <dbReference type="Proteomes" id="UP000261560"/>
    </source>
</evidence>
<dbReference type="SMART" id="SM00112">
    <property type="entry name" value="CA"/>
    <property type="match status" value="2"/>
</dbReference>
<keyword evidence="7" id="KW-0472">Membrane</keyword>
<dbReference type="GeneTree" id="ENSGT00940000164468"/>
<dbReference type="PANTHER" id="PTHR24028:SF296">
    <property type="entry name" value="PROTOCADHERIN 1 GAMMA 11 PRECURSOR-RELATED"/>
    <property type="match status" value="1"/>
</dbReference>
<keyword evidence="6" id="KW-1133">Transmembrane helix</keyword>
<dbReference type="GO" id="GO:0005886">
    <property type="term" value="C:plasma membrane"/>
    <property type="evidence" value="ECO:0007669"/>
    <property type="project" value="InterPro"/>
</dbReference>
<dbReference type="PROSITE" id="PS00232">
    <property type="entry name" value="CADHERIN_1"/>
    <property type="match status" value="2"/>
</dbReference>
<feature type="domain" description="Cadherin" evidence="10">
    <location>
        <begin position="50"/>
        <end position="154"/>
    </location>
</feature>
<evidence type="ECO:0000256" key="3">
    <source>
        <dbReference type="ARBA" id="ARBA00022737"/>
    </source>
</evidence>
<evidence type="ECO:0000313" key="11">
    <source>
        <dbReference type="Ensembl" id="ENSOMEP00000030454.1"/>
    </source>
</evidence>
<keyword evidence="12" id="KW-1185">Reference proteome</keyword>
<evidence type="ECO:0000259" key="10">
    <source>
        <dbReference type="PROSITE" id="PS50268"/>
    </source>
</evidence>
<dbReference type="STRING" id="30732.ENSOMEP00000030454"/>
<feature type="domain" description="Cadherin" evidence="10">
    <location>
        <begin position="1"/>
        <end position="49"/>
    </location>
</feature>
<evidence type="ECO:0000256" key="9">
    <source>
        <dbReference type="PROSITE-ProRule" id="PRU00043"/>
    </source>
</evidence>